<evidence type="ECO:0000313" key="2">
    <source>
        <dbReference type="EMBL" id="GDZ83426.1"/>
    </source>
</evidence>
<protein>
    <recommendedName>
        <fullName evidence="4">ABC transporter ATP-binding protein</fullName>
    </recommendedName>
</protein>
<name>A0A5A5U061_LEUCI</name>
<proteinExistence type="predicted"/>
<evidence type="ECO:0000313" key="3">
    <source>
        <dbReference type="Proteomes" id="UP000323274"/>
    </source>
</evidence>
<sequence length="129" mass="15372">MSKLFPRGFRVRYWHRHLRRDVFIAIGLFPAVIFLITIIFRLLAIMPPSKGLVSFTKALFTQVDWLDFVHSLLPGLYVTLVVMVILVVGAFYWYFKTYQFQGFWATVFRLERLSNWLIANQYYLVKEVD</sequence>
<feature type="transmembrane region" description="Helical" evidence="1">
    <location>
        <begin position="21"/>
        <end position="44"/>
    </location>
</feature>
<feature type="transmembrane region" description="Helical" evidence="1">
    <location>
        <begin position="75"/>
        <end position="95"/>
    </location>
</feature>
<keyword evidence="1" id="KW-0812">Transmembrane</keyword>
<dbReference type="AlphaFoldDB" id="A0A5A5U061"/>
<keyword evidence="1" id="KW-1133">Transmembrane helix</keyword>
<gene>
    <name evidence="2" type="ORF">LCIT_06680</name>
</gene>
<dbReference type="RefSeq" id="WP_149334003.1">
    <property type="nucleotide sequence ID" value="NZ_BJJW01000004.1"/>
</dbReference>
<dbReference type="Proteomes" id="UP000323274">
    <property type="component" value="Unassembled WGS sequence"/>
</dbReference>
<evidence type="ECO:0008006" key="4">
    <source>
        <dbReference type="Google" id="ProtNLM"/>
    </source>
</evidence>
<evidence type="ECO:0000256" key="1">
    <source>
        <dbReference type="SAM" id="Phobius"/>
    </source>
</evidence>
<dbReference type="EMBL" id="BJJW01000004">
    <property type="protein sequence ID" value="GDZ83426.1"/>
    <property type="molecule type" value="Genomic_DNA"/>
</dbReference>
<organism evidence="2 3">
    <name type="scientific">Leuconostoc citreum</name>
    <dbReference type="NCBI Taxonomy" id="33964"/>
    <lineage>
        <taxon>Bacteria</taxon>
        <taxon>Bacillati</taxon>
        <taxon>Bacillota</taxon>
        <taxon>Bacilli</taxon>
        <taxon>Lactobacillales</taxon>
        <taxon>Lactobacillaceae</taxon>
        <taxon>Leuconostoc</taxon>
    </lineage>
</organism>
<reference evidence="2 3" key="1">
    <citation type="submission" date="2019-04" db="EMBL/GenBank/DDBJ databases">
        <title>A pseudo-fructophilic Leuconostoc citreum strain F192-5 isolated from peel of satsuma mandarin: the first report for isolation and characterization of strain-dependent fructophilic-like characteristics.</title>
        <authorList>
            <person name="Maeno S."/>
            <person name="Tanizawa Y."/>
            <person name="Kajikawa A."/>
            <person name="Kanesaki Y."/>
            <person name="Kubota E."/>
            <person name="Arita M."/>
            <person name="Leon D."/>
            <person name="Endo A."/>
        </authorList>
    </citation>
    <scope>NUCLEOTIDE SEQUENCE [LARGE SCALE GENOMIC DNA]</scope>
    <source>
        <strain evidence="2 3">F192-5</strain>
    </source>
</reference>
<comment type="caution">
    <text evidence="2">The sequence shown here is derived from an EMBL/GenBank/DDBJ whole genome shotgun (WGS) entry which is preliminary data.</text>
</comment>
<accession>A0A5A5U061</accession>
<keyword evidence="1" id="KW-0472">Membrane</keyword>